<dbReference type="AlphaFoldDB" id="A0AAF6BRB1"/>
<keyword evidence="2" id="KW-0326">Glycosidase</keyword>
<protein>
    <recommendedName>
        <fullName evidence="3">Glycoside hydrolase family 31 TIM barrel domain-containing protein</fullName>
    </recommendedName>
</protein>
<dbReference type="Proteomes" id="UP001162541">
    <property type="component" value="Chromosome 6"/>
</dbReference>
<reference evidence="5" key="1">
    <citation type="journal article" date="2020" name="Curr. Biol.">
        <title>Chromatin organization in early land plants reveals an ancestral association between H3K27me3, transposons, and constitutive heterochromatin.</title>
        <authorList>
            <person name="Montgomery S.A."/>
            <person name="Tanizawa Y."/>
            <person name="Galik B."/>
            <person name="Wang N."/>
            <person name="Ito T."/>
            <person name="Mochizuki T."/>
            <person name="Akimcheva S."/>
            <person name="Bowman J.L."/>
            <person name="Cognat V."/>
            <person name="Marechal-Drouard L."/>
            <person name="Ekker H."/>
            <person name="Hong S.F."/>
            <person name="Kohchi T."/>
            <person name="Lin S.S."/>
            <person name="Liu L.D."/>
            <person name="Nakamura Y."/>
            <person name="Valeeva L.R."/>
            <person name="Shakirov E.V."/>
            <person name="Shippen D.E."/>
            <person name="Wei W.L."/>
            <person name="Yagura M."/>
            <person name="Yamaoka S."/>
            <person name="Yamato K.T."/>
            <person name="Liu C."/>
            <person name="Berger F."/>
        </authorList>
    </citation>
    <scope>NUCLEOTIDE SEQUENCE [LARGE SCALE GENOMIC DNA]</scope>
    <source>
        <strain evidence="5">Tak-1</strain>
    </source>
</reference>
<dbReference type="PANTHER" id="PTHR22762">
    <property type="entry name" value="ALPHA-GLUCOSIDASE"/>
    <property type="match status" value="1"/>
</dbReference>
<dbReference type="InterPro" id="IPR030458">
    <property type="entry name" value="Glyco_hydro_31_AS"/>
</dbReference>
<sequence>MLGVVLRSTVAATENSSRNPETHVCVLGFNLSLMETFPERAKLSDLLHERGFKGVWMLDPGIKQEPGWSLYDSKTAEDVWVLQANKKLYAGEVWPDPCCFPDYTQAKTKKWWGGLVKDFVKIGVNGIWNDMNEPFSLEGTHFALKL</sequence>
<dbReference type="SUPFAM" id="SSF51445">
    <property type="entry name" value="(Trans)glycosidases"/>
    <property type="match status" value="1"/>
</dbReference>
<dbReference type="Gene3D" id="3.20.20.80">
    <property type="entry name" value="Glycosidases"/>
    <property type="match status" value="1"/>
</dbReference>
<dbReference type="InterPro" id="IPR017853">
    <property type="entry name" value="GH"/>
</dbReference>
<organism evidence="4 5">
    <name type="scientific">Marchantia polymorpha subsp. ruderalis</name>
    <dbReference type="NCBI Taxonomy" id="1480154"/>
    <lineage>
        <taxon>Eukaryota</taxon>
        <taxon>Viridiplantae</taxon>
        <taxon>Streptophyta</taxon>
        <taxon>Embryophyta</taxon>
        <taxon>Marchantiophyta</taxon>
        <taxon>Marchantiopsida</taxon>
        <taxon>Marchantiidae</taxon>
        <taxon>Marchantiales</taxon>
        <taxon>Marchantiaceae</taxon>
        <taxon>Marchantia</taxon>
    </lineage>
</organism>
<name>A0AAF6BRB1_MARPO</name>
<feature type="domain" description="Glycoside hydrolase family 31 TIM barrel" evidence="3">
    <location>
        <begin position="34"/>
        <end position="138"/>
    </location>
</feature>
<dbReference type="Pfam" id="PF01055">
    <property type="entry name" value="Glyco_hydro_31_2nd"/>
    <property type="match status" value="1"/>
</dbReference>
<evidence type="ECO:0000313" key="5">
    <source>
        <dbReference type="Proteomes" id="UP001162541"/>
    </source>
</evidence>
<gene>
    <name evidence="4" type="ORF">Mp_6g12470</name>
</gene>
<dbReference type="EMBL" id="AP019871">
    <property type="protein sequence ID" value="BBN14545.1"/>
    <property type="molecule type" value="Genomic_DNA"/>
</dbReference>
<keyword evidence="2" id="KW-0378">Hydrolase</keyword>
<dbReference type="GO" id="GO:0004553">
    <property type="term" value="F:hydrolase activity, hydrolyzing O-glycosyl compounds"/>
    <property type="evidence" value="ECO:0007669"/>
    <property type="project" value="InterPro"/>
</dbReference>
<evidence type="ECO:0000313" key="4">
    <source>
        <dbReference type="EMBL" id="BBN14545.1"/>
    </source>
</evidence>
<evidence type="ECO:0000256" key="1">
    <source>
        <dbReference type="ARBA" id="ARBA00007806"/>
    </source>
</evidence>
<evidence type="ECO:0000259" key="3">
    <source>
        <dbReference type="Pfam" id="PF01055"/>
    </source>
</evidence>
<dbReference type="InterPro" id="IPR000322">
    <property type="entry name" value="Glyco_hydro_31_TIM"/>
</dbReference>
<accession>A0AAF6BRB1</accession>
<dbReference type="PROSITE" id="PS00129">
    <property type="entry name" value="GLYCOSYL_HYDROL_F31_1"/>
    <property type="match status" value="1"/>
</dbReference>
<proteinExistence type="inferred from homology"/>
<evidence type="ECO:0000256" key="2">
    <source>
        <dbReference type="RuleBase" id="RU361185"/>
    </source>
</evidence>
<dbReference type="GO" id="GO:0005975">
    <property type="term" value="P:carbohydrate metabolic process"/>
    <property type="evidence" value="ECO:0007669"/>
    <property type="project" value="InterPro"/>
</dbReference>
<dbReference type="PANTHER" id="PTHR22762:SF120">
    <property type="entry name" value="HETEROGLYCAN GLUCOSIDASE 1"/>
    <property type="match status" value="1"/>
</dbReference>
<comment type="similarity">
    <text evidence="1 2">Belongs to the glycosyl hydrolase 31 family.</text>
</comment>